<dbReference type="InterPro" id="IPR045584">
    <property type="entry name" value="Pilin-like"/>
</dbReference>
<dbReference type="PANTHER" id="PTHR30093:SF2">
    <property type="entry name" value="TYPE II SECRETION SYSTEM PROTEIN H"/>
    <property type="match status" value="1"/>
</dbReference>
<accession>A0A2G1W1G9</accession>
<feature type="domain" description="DUF1559" evidence="2">
    <location>
        <begin position="55"/>
        <end position="295"/>
    </location>
</feature>
<evidence type="ECO:0000259" key="2">
    <source>
        <dbReference type="Pfam" id="PF07596"/>
    </source>
</evidence>
<dbReference type="Proteomes" id="UP000225740">
    <property type="component" value="Unassembled WGS sequence"/>
</dbReference>
<keyword evidence="1" id="KW-1133">Transmembrane helix</keyword>
<evidence type="ECO:0000313" key="4">
    <source>
        <dbReference type="Proteomes" id="UP000225740"/>
    </source>
</evidence>
<keyword evidence="1" id="KW-0812">Transmembrane</keyword>
<comment type="caution">
    <text evidence="3">The sequence shown here is derived from an EMBL/GenBank/DDBJ whole genome shotgun (WGS) entry which is preliminary data.</text>
</comment>
<evidence type="ECO:0000313" key="3">
    <source>
        <dbReference type="EMBL" id="PHQ32872.1"/>
    </source>
</evidence>
<keyword evidence="4" id="KW-1185">Reference proteome</keyword>
<dbReference type="Pfam" id="PF07596">
    <property type="entry name" value="SBP_bac_10"/>
    <property type="match status" value="1"/>
</dbReference>
<dbReference type="InterPro" id="IPR011453">
    <property type="entry name" value="DUF1559"/>
</dbReference>
<dbReference type="PROSITE" id="PS00409">
    <property type="entry name" value="PROKAR_NTER_METHYL"/>
    <property type="match status" value="1"/>
</dbReference>
<feature type="transmembrane region" description="Helical" evidence="1">
    <location>
        <begin position="32"/>
        <end position="53"/>
    </location>
</feature>
<dbReference type="PANTHER" id="PTHR30093">
    <property type="entry name" value="GENERAL SECRETION PATHWAY PROTEIN G"/>
    <property type="match status" value="1"/>
</dbReference>
<name>A0A2G1W1G9_9BACT</name>
<sequence length="318" mass="34782">MIAASPRRDFRPHPSITHECRTWREPRSGVSLVEVIVVVLIVLILLALSIPFVRNMRELTRRSNCDQNLIRLALAMQAYSSDQAHLPSGTASFDATFRFWPEASPPVASEVGSSTIDLSITSQPEGYHHNWATSLLPHVDQTGLFQSIDSSASIYAESNRLIRETMVPVFRCPADESIPTNASYAGLHHSNTSPIGASNDGLLFLNAWVRSEEISDGMSATILLGEKRSFASELGWCSGTRATLRNAGHPINSIPQEEQLSDLNFVGGLGSRHFGGASVVKGDGAVTFLSETIDQPLFQSMIKRNDRSETMPTETDSD</sequence>
<gene>
    <name evidence="3" type="ORF">CEE69_23005</name>
</gene>
<dbReference type="OrthoDB" id="255848at2"/>
<dbReference type="EMBL" id="NIZW01000021">
    <property type="protein sequence ID" value="PHQ32872.1"/>
    <property type="molecule type" value="Genomic_DNA"/>
</dbReference>
<protein>
    <recommendedName>
        <fullName evidence="2">DUF1559 domain-containing protein</fullName>
    </recommendedName>
</protein>
<organism evidence="3 4">
    <name type="scientific">Rhodopirellula bahusiensis</name>
    <dbReference type="NCBI Taxonomy" id="2014065"/>
    <lineage>
        <taxon>Bacteria</taxon>
        <taxon>Pseudomonadati</taxon>
        <taxon>Planctomycetota</taxon>
        <taxon>Planctomycetia</taxon>
        <taxon>Pirellulales</taxon>
        <taxon>Pirellulaceae</taxon>
        <taxon>Rhodopirellula</taxon>
    </lineage>
</organism>
<dbReference type="Gene3D" id="3.30.700.10">
    <property type="entry name" value="Glycoprotein, Type 4 Pilin"/>
    <property type="match status" value="1"/>
</dbReference>
<proteinExistence type="predicted"/>
<dbReference type="SUPFAM" id="SSF54523">
    <property type="entry name" value="Pili subunits"/>
    <property type="match status" value="1"/>
</dbReference>
<dbReference type="InterPro" id="IPR012902">
    <property type="entry name" value="N_methyl_site"/>
</dbReference>
<evidence type="ECO:0000256" key="1">
    <source>
        <dbReference type="SAM" id="Phobius"/>
    </source>
</evidence>
<dbReference type="RefSeq" id="WP_099262993.1">
    <property type="nucleotide sequence ID" value="NZ_NIZW01000021.1"/>
</dbReference>
<keyword evidence="1" id="KW-0472">Membrane</keyword>
<dbReference type="AlphaFoldDB" id="A0A2G1W1G9"/>
<dbReference type="GeneID" id="90610828"/>
<reference evidence="3 4" key="1">
    <citation type="submission" date="2017-06" db="EMBL/GenBank/DDBJ databases">
        <title>Description of Rhodopirellula bahusiensis sp. nov.</title>
        <authorList>
            <person name="Kizina J."/>
            <person name="Harder J."/>
        </authorList>
    </citation>
    <scope>NUCLEOTIDE SEQUENCE [LARGE SCALE GENOMIC DNA]</scope>
    <source>
        <strain evidence="3 4">SWK21</strain>
    </source>
</reference>